<dbReference type="EMBL" id="PTJC01000006">
    <property type="protein sequence ID" value="PPK85402.1"/>
    <property type="molecule type" value="Genomic_DNA"/>
</dbReference>
<keyword evidence="2" id="KW-0808">Transferase</keyword>
<dbReference type="RefSeq" id="WP_104419904.1">
    <property type="nucleotide sequence ID" value="NZ_PTJC01000006.1"/>
</dbReference>
<dbReference type="OrthoDB" id="6307329at2"/>
<reference evidence="2 3" key="1">
    <citation type="submission" date="2018-02" db="EMBL/GenBank/DDBJ databases">
        <title>Genomic Encyclopedia of Archaeal and Bacterial Type Strains, Phase II (KMG-II): from individual species to whole genera.</title>
        <authorList>
            <person name="Goeker M."/>
        </authorList>
    </citation>
    <scope>NUCLEOTIDE SEQUENCE [LARGE SCALE GENOMIC DNA]</scope>
    <source>
        <strain evidence="2 3">DSM 29526</strain>
    </source>
</reference>
<evidence type="ECO:0000313" key="2">
    <source>
        <dbReference type="EMBL" id="PPK85402.1"/>
    </source>
</evidence>
<feature type="domain" description="Glycosyltransferase 2-like" evidence="1">
    <location>
        <begin position="4"/>
        <end position="165"/>
    </location>
</feature>
<dbReference type="InterPro" id="IPR001173">
    <property type="entry name" value="Glyco_trans_2-like"/>
</dbReference>
<dbReference type="PANTHER" id="PTHR43685:SF2">
    <property type="entry name" value="GLYCOSYLTRANSFERASE 2-LIKE DOMAIN-CONTAINING PROTEIN"/>
    <property type="match status" value="1"/>
</dbReference>
<dbReference type="CDD" id="cd00761">
    <property type="entry name" value="Glyco_tranf_GTA_type"/>
    <property type="match status" value="1"/>
</dbReference>
<dbReference type="Gene3D" id="3.90.550.10">
    <property type="entry name" value="Spore Coat Polysaccharide Biosynthesis Protein SpsA, Chain A"/>
    <property type="match status" value="1"/>
</dbReference>
<dbReference type="InterPro" id="IPR050834">
    <property type="entry name" value="Glycosyltransf_2"/>
</dbReference>
<dbReference type="Proteomes" id="UP000237662">
    <property type="component" value="Unassembled WGS sequence"/>
</dbReference>
<evidence type="ECO:0000259" key="1">
    <source>
        <dbReference type="Pfam" id="PF00535"/>
    </source>
</evidence>
<gene>
    <name evidence="2" type="ORF">CLV84_2298</name>
</gene>
<organism evidence="2 3">
    <name type="scientific">Neolewinella xylanilytica</name>
    <dbReference type="NCBI Taxonomy" id="1514080"/>
    <lineage>
        <taxon>Bacteria</taxon>
        <taxon>Pseudomonadati</taxon>
        <taxon>Bacteroidota</taxon>
        <taxon>Saprospiria</taxon>
        <taxon>Saprospirales</taxon>
        <taxon>Lewinellaceae</taxon>
        <taxon>Neolewinella</taxon>
    </lineage>
</organism>
<protein>
    <submittedName>
        <fullName evidence="2">GT2 family glycosyltransferase</fullName>
    </submittedName>
</protein>
<evidence type="ECO:0000313" key="3">
    <source>
        <dbReference type="Proteomes" id="UP000237662"/>
    </source>
</evidence>
<keyword evidence="3" id="KW-1185">Reference proteome</keyword>
<dbReference type="InterPro" id="IPR029044">
    <property type="entry name" value="Nucleotide-diphossugar_trans"/>
</dbReference>
<dbReference type="SUPFAM" id="SSF53448">
    <property type="entry name" value="Nucleotide-diphospho-sugar transferases"/>
    <property type="match status" value="1"/>
</dbReference>
<proteinExistence type="predicted"/>
<dbReference type="GO" id="GO:0016740">
    <property type="term" value="F:transferase activity"/>
    <property type="evidence" value="ECO:0007669"/>
    <property type="project" value="UniProtKB-KW"/>
</dbReference>
<accession>A0A2S6I2J1</accession>
<sequence length="297" mass="34309">MLLTIVIPTYQREQLLESSLRTLLHQTLSRETYALLIVDNAVRVETKRVAEQFGADYVEEPRIGLQHARNRGMAEAKTPWVLLLDDDIRLAPDFVEKFHNRLENAEFDGLGGGYTHWFSSPPPQWILKYYTKPMCPSSRLNFGEIKEDEYLFGGIMAIRRSAWEEVDGFTPGLSMIGKKIGRAGEDEFQRKLRANGCQLFYDPDITMEHLVQPYKYTLRGHLALAYASGRDGIGMRDNFPLTSWEFIKRMAIITGYSVPFNMARFVLKSGYYWQNALADSLTKYCFEWGRYVSSRQI</sequence>
<dbReference type="Pfam" id="PF00535">
    <property type="entry name" value="Glycos_transf_2"/>
    <property type="match status" value="1"/>
</dbReference>
<dbReference type="AlphaFoldDB" id="A0A2S6I2J1"/>
<name>A0A2S6I2J1_9BACT</name>
<dbReference type="PANTHER" id="PTHR43685">
    <property type="entry name" value="GLYCOSYLTRANSFERASE"/>
    <property type="match status" value="1"/>
</dbReference>
<comment type="caution">
    <text evidence="2">The sequence shown here is derived from an EMBL/GenBank/DDBJ whole genome shotgun (WGS) entry which is preliminary data.</text>
</comment>